<gene>
    <name evidence="1" type="ORF">Tco_0625968</name>
</gene>
<reference evidence="1" key="1">
    <citation type="journal article" date="2022" name="Int. J. Mol. Sci.">
        <title>Draft Genome of Tanacetum Coccineum: Genomic Comparison of Closely Related Tanacetum-Family Plants.</title>
        <authorList>
            <person name="Yamashiro T."/>
            <person name="Shiraishi A."/>
            <person name="Nakayama K."/>
            <person name="Satake H."/>
        </authorList>
    </citation>
    <scope>NUCLEOTIDE SEQUENCE</scope>
</reference>
<organism evidence="1 2">
    <name type="scientific">Tanacetum coccineum</name>
    <dbReference type="NCBI Taxonomy" id="301880"/>
    <lineage>
        <taxon>Eukaryota</taxon>
        <taxon>Viridiplantae</taxon>
        <taxon>Streptophyta</taxon>
        <taxon>Embryophyta</taxon>
        <taxon>Tracheophyta</taxon>
        <taxon>Spermatophyta</taxon>
        <taxon>Magnoliopsida</taxon>
        <taxon>eudicotyledons</taxon>
        <taxon>Gunneridae</taxon>
        <taxon>Pentapetalae</taxon>
        <taxon>asterids</taxon>
        <taxon>campanulids</taxon>
        <taxon>Asterales</taxon>
        <taxon>Asteraceae</taxon>
        <taxon>Asteroideae</taxon>
        <taxon>Anthemideae</taxon>
        <taxon>Anthemidinae</taxon>
        <taxon>Tanacetum</taxon>
    </lineage>
</organism>
<dbReference type="Proteomes" id="UP001151760">
    <property type="component" value="Unassembled WGS sequence"/>
</dbReference>
<comment type="caution">
    <text evidence="1">The sequence shown here is derived from an EMBL/GenBank/DDBJ whole genome shotgun (WGS) entry which is preliminary data.</text>
</comment>
<reference evidence="1" key="2">
    <citation type="submission" date="2022-01" db="EMBL/GenBank/DDBJ databases">
        <authorList>
            <person name="Yamashiro T."/>
            <person name="Shiraishi A."/>
            <person name="Satake H."/>
            <person name="Nakayama K."/>
        </authorList>
    </citation>
    <scope>NUCLEOTIDE SEQUENCE</scope>
</reference>
<accession>A0ABQ4WJ20</accession>
<keyword evidence="2" id="KW-1185">Reference proteome</keyword>
<name>A0ABQ4WJ20_9ASTR</name>
<protein>
    <submittedName>
        <fullName evidence="1">Uncharacterized protein</fullName>
    </submittedName>
</protein>
<evidence type="ECO:0000313" key="2">
    <source>
        <dbReference type="Proteomes" id="UP001151760"/>
    </source>
</evidence>
<dbReference type="EMBL" id="BQNB010008667">
    <property type="protein sequence ID" value="GJS52606.1"/>
    <property type="molecule type" value="Genomic_DNA"/>
</dbReference>
<sequence>MDCYDVHPRDTVFVDWPRLGDVTVGNQRPQGYREPDLVELASAIIISSDSSDESVGSPPSRVILFGDILTVIPSTYVVAPETSTIAPVISSDASFEHISRFQLFSPLIWHTISFEAPDSYGWDHHADPYLLPLLALEEQLIRLILDPSRLEMYQPRLCFTLPEDGAPRCSEGILSLAVLLPFVLDPRLVRADLSPPRKRFRDSYSSEASIEEDAEVGLAGMGVDMELGIGDGDEVGDHVEIDHGDARDDTEEYEAVRINVFLLKMQIKVFRSLPLLGYKFPDHEEQTRNGPKTTVVDEEEPVGFDIKQSGNASKATKQGILQESVLERRMRIEGEMDGYWE</sequence>
<proteinExistence type="predicted"/>
<evidence type="ECO:0000313" key="1">
    <source>
        <dbReference type="EMBL" id="GJS52606.1"/>
    </source>
</evidence>